<dbReference type="InterPro" id="IPR015655">
    <property type="entry name" value="PP2C"/>
</dbReference>
<evidence type="ECO:0000313" key="16">
    <source>
        <dbReference type="EMBL" id="KAG2879903.1"/>
    </source>
</evidence>
<comment type="subcellular location">
    <subcellularLocation>
        <location evidence="2">Membrane</location>
        <topology evidence="2">Peripheral membrane protein</topology>
    </subcellularLocation>
</comment>
<evidence type="ECO:0000256" key="11">
    <source>
        <dbReference type="ARBA" id="ARBA00048336"/>
    </source>
</evidence>
<gene>
    <name evidence="20" type="ORF">PC110_g21646</name>
    <name evidence="15" type="ORF">PC113_g22625</name>
    <name evidence="16" type="ORF">PC115_g22672</name>
    <name evidence="17" type="ORF">PC117_g25165</name>
    <name evidence="18" type="ORF">PC118_g22762</name>
    <name evidence="19" type="ORF">PC129_g22366</name>
</gene>
<dbReference type="SMART" id="SM00332">
    <property type="entry name" value="PP2Cc"/>
    <property type="match status" value="1"/>
</dbReference>
<organism evidence="20 21">
    <name type="scientific">Phytophthora cactorum</name>
    <dbReference type="NCBI Taxonomy" id="29920"/>
    <lineage>
        <taxon>Eukaryota</taxon>
        <taxon>Sar</taxon>
        <taxon>Stramenopiles</taxon>
        <taxon>Oomycota</taxon>
        <taxon>Peronosporomycetes</taxon>
        <taxon>Peronosporales</taxon>
        <taxon>Peronosporaceae</taxon>
        <taxon>Phytophthora</taxon>
    </lineage>
</organism>
<keyword evidence="6 12" id="KW-0378">Hydrolase</keyword>
<dbReference type="PROSITE" id="PS01032">
    <property type="entry name" value="PPM_1"/>
    <property type="match status" value="1"/>
</dbReference>
<reference evidence="15" key="2">
    <citation type="submission" date="2018-10" db="EMBL/GenBank/DDBJ databases">
        <title>Effector identification in a new, highly contiguous assembly of the strawberry crown rot pathogen Phytophthora cactorum.</title>
        <authorList>
            <person name="Armitage A.D."/>
            <person name="Nellist C.F."/>
            <person name="Bates H."/>
            <person name="Vickerstaff R.J."/>
            <person name="Harrison R.J."/>
        </authorList>
    </citation>
    <scope>NUCLEOTIDE SEQUENCE</scope>
    <source>
        <strain evidence="15">15-7</strain>
        <strain evidence="16">4032</strain>
        <strain evidence="17">4040</strain>
        <strain evidence="18">P415</strain>
        <strain evidence="19">P421</strain>
    </source>
</reference>
<reference evidence="20 21" key="1">
    <citation type="submission" date="2018-01" db="EMBL/GenBank/DDBJ databases">
        <title>Draft genome of the strawberry crown rot pathogen Phytophthora cactorum.</title>
        <authorList>
            <person name="Armitage A.D."/>
            <person name="Lysoe E."/>
            <person name="Nellist C.F."/>
            <person name="Harrison R.J."/>
            <person name="Brurberg M.B."/>
        </authorList>
    </citation>
    <scope>NUCLEOTIDE SEQUENCE [LARGE SCALE GENOMIC DNA]</scope>
    <source>
        <strain evidence="20 21">10300</strain>
    </source>
</reference>
<dbReference type="GO" id="GO:0004722">
    <property type="term" value="F:protein serine/threonine phosphatase activity"/>
    <property type="evidence" value="ECO:0007669"/>
    <property type="project" value="UniProtKB-EC"/>
</dbReference>
<evidence type="ECO:0000259" key="14">
    <source>
        <dbReference type="PROSITE" id="PS51746"/>
    </source>
</evidence>
<keyword evidence="5" id="KW-0479">Metal-binding</keyword>
<dbReference type="EMBL" id="RCMG01001769">
    <property type="protein sequence ID" value="KAG2820267.1"/>
    <property type="molecule type" value="Genomic_DNA"/>
</dbReference>
<accession>A0A329REQ0</accession>
<evidence type="ECO:0000256" key="13">
    <source>
        <dbReference type="SAM" id="MobiDB-lite"/>
    </source>
</evidence>
<dbReference type="InterPro" id="IPR000222">
    <property type="entry name" value="PP2C_BS"/>
</dbReference>
<evidence type="ECO:0000256" key="9">
    <source>
        <dbReference type="ARBA" id="ARBA00023211"/>
    </source>
</evidence>
<dbReference type="Proteomes" id="UP000736787">
    <property type="component" value="Unassembled WGS sequence"/>
</dbReference>
<dbReference type="VEuPathDB" id="FungiDB:PC110_g21646"/>
<evidence type="ECO:0000256" key="3">
    <source>
        <dbReference type="ARBA" id="ARBA00006702"/>
    </source>
</evidence>
<dbReference type="Proteomes" id="UP000697107">
    <property type="component" value="Unassembled WGS sequence"/>
</dbReference>
<dbReference type="Proteomes" id="UP000251314">
    <property type="component" value="Unassembled WGS sequence"/>
</dbReference>
<comment type="caution">
    <text evidence="20">The sequence shown here is derived from an EMBL/GenBank/DDBJ whole genome shotgun (WGS) entry which is preliminary data.</text>
</comment>
<evidence type="ECO:0000256" key="5">
    <source>
        <dbReference type="ARBA" id="ARBA00022723"/>
    </source>
</evidence>
<evidence type="ECO:0000313" key="15">
    <source>
        <dbReference type="EMBL" id="KAG2820267.1"/>
    </source>
</evidence>
<dbReference type="EMBL" id="RCMK01001872">
    <property type="protein sequence ID" value="KAG2887413.1"/>
    <property type="molecule type" value="Genomic_DNA"/>
</dbReference>
<dbReference type="InterPro" id="IPR036457">
    <property type="entry name" value="PPM-type-like_dom_sf"/>
</dbReference>
<comment type="cofactor">
    <cofactor evidence="1">
        <name>Mn(2+)</name>
        <dbReference type="ChEBI" id="CHEBI:29035"/>
    </cofactor>
</comment>
<evidence type="ECO:0000313" key="18">
    <source>
        <dbReference type="EMBL" id="KAG2959947.1"/>
    </source>
</evidence>
<keyword evidence="9" id="KW-0464">Manganese</keyword>
<evidence type="ECO:0000256" key="12">
    <source>
        <dbReference type="RuleBase" id="RU003465"/>
    </source>
</evidence>
<evidence type="ECO:0000256" key="8">
    <source>
        <dbReference type="ARBA" id="ARBA00022912"/>
    </source>
</evidence>
<dbReference type="Pfam" id="PF00481">
    <property type="entry name" value="PP2C"/>
    <property type="match status" value="1"/>
</dbReference>
<dbReference type="EMBL" id="RCMI01001935">
    <property type="protein sequence ID" value="KAG2879903.1"/>
    <property type="molecule type" value="Genomic_DNA"/>
</dbReference>
<dbReference type="InterPro" id="IPR001932">
    <property type="entry name" value="PPM-type_phosphatase-like_dom"/>
</dbReference>
<dbReference type="AlphaFoldDB" id="A0A329REQ0"/>
<evidence type="ECO:0000313" key="17">
    <source>
        <dbReference type="EMBL" id="KAG2887413.1"/>
    </source>
</evidence>
<evidence type="ECO:0000256" key="1">
    <source>
        <dbReference type="ARBA" id="ARBA00001936"/>
    </source>
</evidence>
<feature type="domain" description="PPM-type phosphatase" evidence="14">
    <location>
        <begin position="200"/>
        <end position="494"/>
    </location>
</feature>
<dbReference type="Proteomes" id="UP000774804">
    <property type="component" value="Unassembled WGS sequence"/>
</dbReference>
<feature type="region of interest" description="Disordered" evidence="13">
    <location>
        <begin position="110"/>
        <end position="196"/>
    </location>
</feature>
<dbReference type="EC" id="3.1.3.16" evidence="4"/>
<dbReference type="PANTHER" id="PTHR13832:SF803">
    <property type="entry name" value="PROTEIN PHOSPHATASE 1G"/>
    <property type="match status" value="1"/>
</dbReference>
<dbReference type="OrthoDB" id="10264738at2759"/>
<dbReference type="CDD" id="cd00143">
    <property type="entry name" value="PP2Cc"/>
    <property type="match status" value="1"/>
</dbReference>
<dbReference type="Gene3D" id="3.60.40.10">
    <property type="entry name" value="PPM-type phosphatase domain"/>
    <property type="match status" value="1"/>
</dbReference>
<dbReference type="SUPFAM" id="SSF81606">
    <property type="entry name" value="PP2C-like"/>
    <property type="match status" value="1"/>
</dbReference>
<dbReference type="STRING" id="29920.A0A329REQ0"/>
<protein>
    <recommendedName>
        <fullName evidence="4">protein-serine/threonine phosphatase</fullName>
        <ecNumber evidence="4">3.1.3.16</ecNumber>
    </recommendedName>
</protein>
<evidence type="ECO:0000313" key="19">
    <source>
        <dbReference type="EMBL" id="KAG3204792.1"/>
    </source>
</evidence>
<dbReference type="Proteomes" id="UP000760860">
    <property type="component" value="Unassembled WGS sequence"/>
</dbReference>
<dbReference type="SMART" id="SM00331">
    <property type="entry name" value="PP2C_SIG"/>
    <property type="match status" value="1"/>
</dbReference>
<evidence type="ECO:0000256" key="4">
    <source>
        <dbReference type="ARBA" id="ARBA00013081"/>
    </source>
</evidence>
<keyword evidence="8 12" id="KW-0904">Protein phosphatase</keyword>
<evidence type="ECO:0000256" key="10">
    <source>
        <dbReference type="ARBA" id="ARBA00047761"/>
    </source>
</evidence>
<evidence type="ECO:0000256" key="2">
    <source>
        <dbReference type="ARBA" id="ARBA00004170"/>
    </source>
</evidence>
<sequence length="496" mass="54638">MLLPPEVRPNGLLRVSTGRSELGGQQPLLLASNNRPDEINQIPQIPSPIISSEALWLLDCHSRPLSLRLPRSPRRRPRCFAQPATTFFHLPSVTTDRAFPRGAGDSFMGISCSRDHSRGPSSTRPSHNKFQQMADRRSKITSSSSAEALTPPCFRTRRAEDDRGQLEAAASSTERRRRLSPAGHSRKPTDQYLPSPVVRDYAAVSTQNSQFRKHMEDECVAIPKYRAFPDDPAVSSFFGVYDGHGGDFCAKYAAKYFHQKLAELMQVKYSAKRRRSSEAESSSNRSNVTSTSSMDDSSDVEADVLSNAEIESCYGQAFSSLDKELEDFDESSESGSTAVTCLIRKYNGRTTFHIANVGDSRAIFYCDGQTSRLSVDHKATNEDEVKRIRALNGIIVNKRVAGSISVTRALGQADEKKFITSAPHIASLEIASDDAFLVLVSDGVTDVFSDEQLTEFVSKRLAQGEKSITIGKMLLDEAKAQGSMDNMTAVIICFGE</sequence>
<feature type="compositionally biased region" description="Polar residues" evidence="13">
    <location>
        <begin position="119"/>
        <end position="131"/>
    </location>
</feature>
<evidence type="ECO:0000313" key="20">
    <source>
        <dbReference type="EMBL" id="RAW21912.1"/>
    </source>
</evidence>
<evidence type="ECO:0000313" key="21">
    <source>
        <dbReference type="Proteomes" id="UP000251314"/>
    </source>
</evidence>
<feature type="region of interest" description="Disordered" evidence="13">
    <location>
        <begin position="272"/>
        <end position="300"/>
    </location>
</feature>
<comment type="catalytic activity">
    <reaction evidence="10">
        <text>O-phospho-L-seryl-[protein] + H2O = L-seryl-[protein] + phosphate</text>
        <dbReference type="Rhea" id="RHEA:20629"/>
        <dbReference type="Rhea" id="RHEA-COMP:9863"/>
        <dbReference type="Rhea" id="RHEA-COMP:11604"/>
        <dbReference type="ChEBI" id="CHEBI:15377"/>
        <dbReference type="ChEBI" id="CHEBI:29999"/>
        <dbReference type="ChEBI" id="CHEBI:43474"/>
        <dbReference type="ChEBI" id="CHEBI:83421"/>
        <dbReference type="EC" id="3.1.3.16"/>
    </reaction>
</comment>
<dbReference type="EMBL" id="RCML01001878">
    <property type="protein sequence ID" value="KAG2959947.1"/>
    <property type="molecule type" value="Genomic_DNA"/>
</dbReference>
<feature type="compositionally biased region" description="Low complexity" evidence="13">
    <location>
        <begin position="279"/>
        <end position="295"/>
    </location>
</feature>
<dbReference type="GO" id="GO:0016020">
    <property type="term" value="C:membrane"/>
    <property type="evidence" value="ECO:0007669"/>
    <property type="project" value="UniProtKB-SubCell"/>
</dbReference>
<dbReference type="PANTHER" id="PTHR13832">
    <property type="entry name" value="PROTEIN PHOSPHATASE 2C"/>
    <property type="match status" value="1"/>
</dbReference>
<name>A0A329REQ0_9STRA</name>
<dbReference type="PROSITE" id="PS51746">
    <property type="entry name" value="PPM_2"/>
    <property type="match status" value="1"/>
</dbReference>
<dbReference type="EMBL" id="MJFZ01001504">
    <property type="protein sequence ID" value="RAW21912.1"/>
    <property type="molecule type" value="Genomic_DNA"/>
</dbReference>
<keyword evidence="21" id="KW-1185">Reference proteome</keyword>
<evidence type="ECO:0000256" key="7">
    <source>
        <dbReference type="ARBA" id="ARBA00022842"/>
    </source>
</evidence>
<comment type="catalytic activity">
    <reaction evidence="11">
        <text>O-phospho-L-threonyl-[protein] + H2O = L-threonyl-[protein] + phosphate</text>
        <dbReference type="Rhea" id="RHEA:47004"/>
        <dbReference type="Rhea" id="RHEA-COMP:11060"/>
        <dbReference type="Rhea" id="RHEA-COMP:11605"/>
        <dbReference type="ChEBI" id="CHEBI:15377"/>
        <dbReference type="ChEBI" id="CHEBI:30013"/>
        <dbReference type="ChEBI" id="CHEBI:43474"/>
        <dbReference type="ChEBI" id="CHEBI:61977"/>
        <dbReference type="EC" id="3.1.3.16"/>
    </reaction>
</comment>
<dbReference type="EMBL" id="RCMV01002058">
    <property type="protein sequence ID" value="KAG3204792.1"/>
    <property type="molecule type" value="Genomic_DNA"/>
</dbReference>
<dbReference type="Proteomes" id="UP000735874">
    <property type="component" value="Unassembled WGS sequence"/>
</dbReference>
<evidence type="ECO:0000256" key="6">
    <source>
        <dbReference type="ARBA" id="ARBA00022801"/>
    </source>
</evidence>
<keyword evidence="7" id="KW-0460">Magnesium</keyword>
<dbReference type="FunFam" id="3.60.40.10:FF:000107">
    <property type="entry name" value="Protein phosphatase 2C 21"/>
    <property type="match status" value="1"/>
</dbReference>
<proteinExistence type="inferred from homology"/>
<comment type="similarity">
    <text evidence="3 12">Belongs to the PP2C family.</text>
</comment>
<dbReference type="GO" id="GO:0046872">
    <property type="term" value="F:metal ion binding"/>
    <property type="evidence" value="ECO:0007669"/>
    <property type="project" value="UniProtKB-KW"/>
</dbReference>